<dbReference type="EMBL" id="JMIY01000004">
    <property type="protein sequence ID" value="KCZ71776.1"/>
    <property type="molecule type" value="Genomic_DNA"/>
</dbReference>
<gene>
    <name evidence="1" type="ORF">ANME2D_01831</name>
</gene>
<dbReference type="RefSeq" id="WP_048090753.1">
    <property type="nucleotide sequence ID" value="NZ_JMIY01000004.1"/>
</dbReference>
<evidence type="ECO:0000313" key="2">
    <source>
        <dbReference type="Proteomes" id="UP000027153"/>
    </source>
</evidence>
<keyword evidence="2" id="KW-1185">Reference proteome</keyword>
<sequence length="272" mass="31492">MKRIKAISILLIALVLIGVTIVSTVSAQNKEKTISSKIIDKVVTTEKQTRDDLEKDNKEHIDFLKKNLGPETAKKIADRYFTDRVEELKKLPKEVKIQLIELGNNSPQLWPYTSETNGSFIKQDPINLIFYRTGSAWDVQYDMQNWLTNEWEGASGWTQYTYIGTTNNGLNWRRDDYQLQNGSYWGTRYHIRIFDGGVDPDWANEWSDANVHKEHWDWSKLTHVVDSFEQAESFVRNDFQGKGFVGSIWYANLNNQDIGDNDGQATVIELLY</sequence>
<dbReference type="Proteomes" id="UP000027153">
    <property type="component" value="Unassembled WGS sequence"/>
</dbReference>
<dbReference type="OrthoDB" id="343201at2157"/>
<proteinExistence type="predicted"/>
<accession>A0A062UXS0</accession>
<evidence type="ECO:0000313" key="1">
    <source>
        <dbReference type="EMBL" id="KCZ71776.1"/>
    </source>
</evidence>
<reference evidence="1 2" key="1">
    <citation type="journal article" date="2013" name="Nature">
        <title>Anaerobic oxidation of methane coupled to nitrate reduction in a novel archaeal lineage.</title>
        <authorList>
            <person name="Haroon M.F."/>
            <person name="Hu S."/>
            <person name="Shi Y."/>
            <person name="Imelfort M."/>
            <person name="Keller J."/>
            <person name="Hugenholtz P."/>
            <person name="Yuan Z."/>
            <person name="Tyson G.W."/>
        </authorList>
    </citation>
    <scope>NUCLEOTIDE SEQUENCE [LARGE SCALE GENOMIC DNA]</scope>
    <source>
        <strain evidence="1 2">ANME-2d</strain>
    </source>
</reference>
<comment type="caution">
    <text evidence="1">The sequence shown here is derived from an EMBL/GenBank/DDBJ whole genome shotgun (WGS) entry which is preliminary data.</text>
</comment>
<organism evidence="1 2">
    <name type="scientific">Candidatus Methanoperedens nitratireducens</name>
    <dbReference type="NCBI Taxonomy" id="1392998"/>
    <lineage>
        <taxon>Archaea</taxon>
        <taxon>Methanobacteriati</taxon>
        <taxon>Methanobacteriota</taxon>
        <taxon>Stenosarchaea group</taxon>
        <taxon>Methanomicrobia</taxon>
        <taxon>Methanosarcinales</taxon>
        <taxon>ANME-2 cluster</taxon>
        <taxon>Candidatus Methanoperedentaceae</taxon>
        <taxon>Candidatus Methanoperedens</taxon>
    </lineage>
</organism>
<protein>
    <submittedName>
        <fullName evidence="1">Uncharacterized protein</fullName>
    </submittedName>
</protein>
<name>A0A062UXS0_9EURY</name>
<dbReference type="AlphaFoldDB" id="A0A062UXS0"/>